<dbReference type="AlphaFoldDB" id="T2GB62"/>
<dbReference type="STRING" id="1121448.DGI_1711"/>
<dbReference type="HOGENOM" id="CLU_140241_0_0_7"/>
<organism evidence="1 2">
    <name type="scientific">Megalodesulfovibrio gigas (strain ATCC 19364 / DSM 1382 / NCIMB 9332 / VKM B-1759)</name>
    <name type="common">Desulfovibrio gigas</name>
    <dbReference type="NCBI Taxonomy" id="1121448"/>
    <lineage>
        <taxon>Bacteria</taxon>
        <taxon>Pseudomonadati</taxon>
        <taxon>Thermodesulfobacteriota</taxon>
        <taxon>Desulfovibrionia</taxon>
        <taxon>Desulfovibrionales</taxon>
        <taxon>Desulfovibrionaceae</taxon>
        <taxon>Megalodesulfovibrio</taxon>
    </lineage>
</organism>
<dbReference type="RefSeq" id="WP_021760388.1">
    <property type="nucleotide sequence ID" value="NC_022444.1"/>
</dbReference>
<protein>
    <submittedName>
        <fullName evidence="1">Uncharacterized protein</fullName>
    </submittedName>
</protein>
<dbReference type="KEGG" id="dgg:DGI_1711"/>
<evidence type="ECO:0000313" key="1">
    <source>
        <dbReference type="EMBL" id="AGW13528.1"/>
    </source>
</evidence>
<dbReference type="eggNOG" id="ENOG50340E4">
    <property type="taxonomic scope" value="Bacteria"/>
</dbReference>
<reference evidence="2" key="2">
    <citation type="submission" date="2013-07" db="EMBL/GenBank/DDBJ databases">
        <authorList>
            <person name="Morais-Silva F.O."/>
            <person name="Rezende A.M."/>
            <person name="Pimentel C."/>
            <person name="Resende D.M."/>
            <person name="Santos C.I."/>
            <person name="Clemente C."/>
            <person name="de Oliveira L.M."/>
            <person name="da Silva S.M."/>
            <person name="Costa D.A."/>
            <person name="Varela-Raposo A."/>
            <person name="Horacio E.C.A."/>
            <person name="Matos M."/>
            <person name="Flores O."/>
            <person name="Ruiz J.C."/>
            <person name="Rodrigues-Pousada C."/>
        </authorList>
    </citation>
    <scope>NUCLEOTIDE SEQUENCE [LARGE SCALE GENOMIC DNA]</scope>
    <source>
        <strain evidence="2">ATCC 19364 / DSM 1382 / NCIMB 9332 / VKM B-1759</strain>
    </source>
</reference>
<dbReference type="OrthoDB" id="5452664at2"/>
<keyword evidence="2" id="KW-1185">Reference proteome</keyword>
<dbReference type="EMBL" id="CP006585">
    <property type="protein sequence ID" value="AGW13528.1"/>
    <property type="molecule type" value="Genomic_DNA"/>
</dbReference>
<reference evidence="1 2" key="1">
    <citation type="journal article" date="2013" name="J. Bacteriol.">
        <title>Roles of HynAB and Ech, the only two hydrogenases found in the model sulfate reducer Desulfovibrio gigas.</title>
        <authorList>
            <person name="Morais-Silva F.O."/>
            <person name="Santos C.I."/>
            <person name="Rodrigues R."/>
            <person name="Pereira I.A."/>
            <person name="Rodrigues-Pousada C."/>
        </authorList>
    </citation>
    <scope>NUCLEOTIDE SEQUENCE [LARGE SCALE GENOMIC DNA]</scope>
    <source>
        <strain evidence="2">ATCC 19364 / DSM 1382 / NCIMB 9332 / VKM B-1759</strain>
    </source>
</reference>
<accession>T2GB62</accession>
<proteinExistence type="predicted"/>
<evidence type="ECO:0000313" key="2">
    <source>
        <dbReference type="Proteomes" id="UP000016587"/>
    </source>
</evidence>
<dbReference type="Proteomes" id="UP000016587">
    <property type="component" value="Chromosome"/>
</dbReference>
<name>T2GB62_MEGG1</name>
<gene>
    <name evidence="1" type="ORF">DGI_1711</name>
</gene>
<dbReference type="PATRIC" id="fig|1121448.10.peg.1697"/>
<sequence length="148" mass="16675">MNTEHITQHVVGVIRAAFSTDMDARTEALREFLSVVAPKTLDSPIERWCAVLPSCMPSLYEKWATMFAERMVETIPHDQLQYLCNGEQENDAALKLAFVMFMESARMEQQMPLDIAAVATQQCSPEEEVLLQTISHALASRLRSKDTA</sequence>